<dbReference type="EMBL" id="FUYQ01000015">
    <property type="protein sequence ID" value="SKB63846.1"/>
    <property type="molecule type" value="Genomic_DNA"/>
</dbReference>
<comment type="subcellular location">
    <subcellularLocation>
        <location evidence="1">Cell outer membrane</location>
    </subcellularLocation>
</comment>
<keyword evidence="8" id="KW-0175">Coiled coil</keyword>
<comment type="similarity">
    <text evidence="2">Belongs to the outer membrane factor (OMF) (TC 1.B.17) family.</text>
</comment>
<keyword evidence="3" id="KW-0813">Transport</keyword>
<organism evidence="9 10">
    <name type="scientific">Parabacteroides chartae</name>
    <dbReference type="NCBI Taxonomy" id="1037355"/>
    <lineage>
        <taxon>Bacteria</taxon>
        <taxon>Pseudomonadati</taxon>
        <taxon>Bacteroidota</taxon>
        <taxon>Bacteroidia</taxon>
        <taxon>Bacteroidales</taxon>
        <taxon>Tannerellaceae</taxon>
        <taxon>Parabacteroides</taxon>
    </lineage>
</organism>
<dbReference type="SUPFAM" id="SSF56954">
    <property type="entry name" value="Outer membrane efflux proteins (OEP)"/>
    <property type="match status" value="1"/>
</dbReference>
<evidence type="ECO:0000256" key="1">
    <source>
        <dbReference type="ARBA" id="ARBA00004442"/>
    </source>
</evidence>
<evidence type="ECO:0000256" key="6">
    <source>
        <dbReference type="ARBA" id="ARBA00023136"/>
    </source>
</evidence>
<dbReference type="GO" id="GO:0009279">
    <property type="term" value="C:cell outer membrane"/>
    <property type="evidence" value="ECO:0007669"/>
    <property type="project" value="UniProtKB-SubCell"/>
</dbReference>
<evidence type="ECO:0000256" key="7">
    <source>
        <dbReference type="ARBA" id="ARBA00023237"/>
    </source>
</evidence>
<dbReference type="Pfam" id="PF02321">
    <property type="entry name" value="OEP"/>
    <property type="match status" value="2"/>
</dbReference>
<accession>A0A1T5CWY9</accession>
<dbReference type="GO" id="GO:0015562">
    <property type="term" value="F:efflux transmembrane transporter activity"/>
    <property type="evidence" value="ECO:0007669"/>
    <property type="project" value="InterPro"/>
</dbReference>
<feature type="coiled-coil region" evidence="8">
    <location>
        <begin position="173"/>
        <end position="207"/>
    </location>
</feature>
<evidence type="ECO:0000313" key="10">
    <source>
        <dbReference type="Proteomes" id="UP000190852"/>
    </source>
</evidence>
<dbReference type="PANTHER" id="PTHR30026:SF20">
    <property type="entry name" value="OUTER MEMBRANE PROTEIN TOLC"/>
    <property type="match status" value="1"/>
</dbReference>
<evidence type="ECO:0000256" key="4">
    <source>
        <dbReference type="ARBA" id="ARBA00022452"/>
    </source>
</evidence>
<dbReference type="InterPro" id="IPR051906">
    <property type="entry name" value="TolC-like"/>
</dbReference>
<keyword evidence="6" id="KW-0472">Membrane</keyword>
<protein>
    <submittedName>
        <fullName evidence="9">Outer membrane protein TolC</fullName>
    </submittedName>
</protein>
<name>A0A1T5CWY9_9BACT</name>
<dbReference type="RefSeq" id="WP_079683618.1">
    <property type="nucleotide sequence ID" value="NZ_FUYQ01000015.1"/>
</dbReference>
<dbReference type="GO" id="GO:1990281">
    <property type="term" value="C:efflux pump complex"/>
    <property type="evidence" value="ECO:0007669"/>
    <property type="project" value="TreeGrafter"/>
</dbReference>
<sequence>MKTKIIISTIVFITMTVVLAPALFGQNTTKSLEECIQSAIDNNLTMKSGRISIERAKDLQGTAFNIDKTSFSLSQDPTSGGSPDNSISLSQSFEFPTVYGSRRGLLKAETNLERSNLDVTRNELVKEISATYYQLLYAKENIKILQEQDSIYGKFLFLANAKLKSGETGRLEQMNAERLYNENRIELQKAEKNYQSIQLILQRWMNTEEAVEPVEPALTVLDAAYPFNDFNPEQTPLGEVYANKKIISEKNLSVIKQGYLPSFNFALKNQFLIKGFNPYDLQRERFDKGNFMGFEVGISVPLFFGEQRAKTKAAKREVEIARIQQEEVMLTMRKNYQTYLNEYTKAKNALDYYSLRGSKQAEDITRISQVSYEKGEIDYVEYIQNLKTAVEIHLLYANAINDYNQTIIMLNYLQGNK</sequence>
<dbReference type="Gene3D" id="1.20.1600.10">
    <property type="entry name" value="Outer membrane efflux proteins (OEP)"/>
    <property type="match status" value="1"/>
</dbReference>
<proteinExistence type="inferred from homology"/>
<keyword evidence="10" id="KW-1185">Reference proteome</keyword>
<evidence type="ECO:0000256" key="5">
    <source>
        <dbReference type="ARBA" id="ARBA00022692"/>
    </source>
</evidence>
<keyword evidence="7" id="KW-0998">Cell outer membrane</keyword>
<evidence type="ECO:0000256" key="8">
    <source>
        <dbReference type="SAM" id="Coils"/>
    </source>
</evidence>
<evidence type="ECO:0000313" key="9">
    <source>
        <dbReference type="EMBL" id="SKB63846.1"/>
    </source>
</evidence>
<evidence type="ECO:0000256" key="3">
    <source>
        <dbReference type="ARBA" id="ARBA00022448"/>
    </source>
</evidence>
<dbReference type="Proteomes" id="UP000190852">
    <property type="component" value="Unassembled WGS sequence"/>
</dbReference>
<dbReference type="InterPro" id="IPR003423">
    <property type="entry name" value="OMP_efflux"/>
</dbReference>
<evidence type="ECO:0000256" key="2">
    <source>
        <dbReference type="ARBA" id="ARBA00007613"/>
    </source>
</evidence>
<keyword evidence="4" id="KW-1134">Transmembrane beta strand</keyword>
<dbReference type="GO" id="GO:0015288">
    <property type="term" value="F:porin activity"/>
    <property type="evidence" value="ECO:0007669"/>
    <property type="project" value="TreeGrafter"/>
</dbReference>
<dbReference type="PANTHER" id="PTHR30026">
    <property type="entry name" value="OUTER MEMBRANE PROTEIN TOLC"/>
    <property type="match status" value="1"/>
</dbReference>
<keyword evidence="5" id="KW-0812">Transmembrane</keyword>
<reference evidence="10" key="1">
    <citation type="submission" date="2017-02" db="EMBL/GenBank/DDBJ databases">
        <authorList>
            <person name="Varghese N."/>
            <person name="Submissions S."/>
        </authorList>
    </citation>
    <scope>NUCLEOTIDE SEQUENCE [LARGE SCALE GENOMIC DNA]</scope>
    <source>
        <strain evidence="10">DSM 24967</strain>
    </source>
</reference>
<dbReference type="AlphaFoldDB" id="A0A1T5CWY9"/>
<gene>
    <name evidence="9" type="ORF">SAMN05660349_02120</name>
</gene>